<reference evidence="2" key="1">
    <citation type="journal article" date="2019" name="Int. J. Syst. Evol. Microbiol.">
        <title>The Global Catalogue of Microorganisms (GCM) 10K type strain sequencing project: providing services to taxonomists for standard genome sequencing and annotation.</title>
        <authorList>
            <consortium name="The Broad Institute Genomics Platform"/>
            <consortium name="The Broad Institute Genome Sequencing Center for Infectious Disease"/>
            <person name="Wu L."/>
            <person name="Ma J."/>
        </authorList>
    </citation>
    <scope>NUCLEOTIDE SEQUENCE [LARGE SCALE GENOMIC DNA]</scope>
    <source>
        <strain evidence="2">CCUG 71848</strain>
    </source>
</reference>
<comment type="caution">
    <text evidence="1">The sequence shown here is derived from an EMBL/GenBank/DDBJ whole genome shotgun (WGS) entry which is preliminary data.</text>
</comment>
<sequence>MLSEVYRICAKCATANEVTANFCLKCGTKLTAADEKPLLKHGGQFGDALDKLSLTKEEHQAAKNLIILAGPIPQGYVFSDMVYANVESDASQSDQLMMTKLVQNLYRSLYSLQLSGVANLKIVPTVSSSGLSSTRRHLLAYGDGFKAIAQSQS</sequence>
<organism evidence="1 2">
    <name type="scientific">Lentilactobacillus raoultii</name>
    <dbReference type="NCBI Taxonomy" id="1987503"/>
    <lineage>
        <taxon>Bacteria</taxon>
        <taxon>Bacillati</taxon>
        <taxon>Bacillota</taxon>
        <taxon>Bacilli</taxon>
        <taxon>Lactobacillales</taxon>
        <taxon>Lactobacillaceae</taxon>
        <taxon>Lentilactobacillus</taxon>
    </lineage>
</organism>
<protein>
    <submittedName>
        <fullName evidence="1">Zinc ribbon domain-containing protein</fullName>
    </submittedName>
</protein>
<keyword evidence="2" id="KW-1185">Reference proteome</keyword>
<name>A0ABW3PL64_9LACO</name>
<proteinExistence type="predicted"/>
<accession>A0ABW3PL64</accession>
<evidence type="ECO:0000313" key="2">
    <source>
        <dbReference type="Proteomes" id="UP001597156"/>
    </source>
</evidence>
<evidence type="ECO:0000313" key="1">
    <source>
        <dbReference type="EMBL" id="MFD1126026.1"/>
    </source>
</evidence>
<gene>
    <name evidence="1" type="ORF">ACFQ22_11755</name>
</gene>
<dbReference type="Proteomes" id="UP001597156">
    <property type="component" value="Unassembled WGS sequence"/>
</dbReference>
<dbReference type="RefSeq" id="WP_121979037.1">
    <property type="nucleotide sequence ID" value="NZ_JBHTLH010000041.1"/>
</dbReference>
<dbReference type="EMBL" id="JBHTLH010000041">
    <property type="protein sequence ID" value="MFD1126026.1"/>
    <property type="molecule type" value="Genomic_DNA"/>
</dbReference>